<dbReference type="InterPro" id="IPR000212">
    <property type="entry name" value="DNA_helicase_UvrD/REP"/>
</dbReference>
<comment type="function">
    <text evidence="13">The heterodimer acts as both an ATP-dependent DNA helicase and an ATP-dependent, dual-direction single-stranded exonuclease. Recognizes the chi site generating a DNA molecule suitable for the initiation of homologous recombination. The AddA nuclease domain is required for chi fragment generation; this subunit has the helicase and 3' -&gt; 5' nuclease activities.</text>
</comment>
<dbReference type="PANTHER" id="PTHR11070">
    <property type="entry name" value="UVRD / RECB / PCRA DNA HELICASE FAMILY MEMBER"/>
    <property type="match status" value="1"/>
</dbReference>
<dbReference type="Proteomes" id="UP001079657">
    <property type="component" value="Unassembled WGS sequence"/>
</dbReference>
<keyword evidence="5 13" id="KW-0347">Helicase</keyword>
<comment type="catalytic activity">
    <reaction evidence="12 13">
        <text>ATP + H2O = ADP + phosphate + H(+)</text>
        <dbReference type="Rhea" id="RHEA:13065"/>
        <dbReference type="ChEBI" id="CHEBI:15377"/>
        <dbReference type="ChEBI" id="CHEBI:15378"/>
        <dbReference type="ChEBI" id="CHEBI:30616"/>
        <dbReference type="ChEBI" id="CHEBI:43474"/>
        <dbReference type="ChEBI" id="CHEBI:456216"/>
        <dbReference type="EC" id="5.6.2.4"/>
    </reaction>
</comment>
<dbReference type="InterPro" id="IPR038726">
    <property type="entry name" value="PDDEXK_AddAB-type"/>
</dbReference>
<evidence type="ECO:0000256" key="5">
    <source>
        <dbReference type="ARBA" id="ARBA00022806"/>
    </source>
</evidence>
<evidence type="ECO:0000256" key="6">
    <source>
        <dbReference type="ARBA" id="ARBA00022839"/>
    </source>
</evidence>
<feature type="binding site" evidence="14">
    <location>
        <begin position="25"/>
        <end position="32"/>
    </location>
    <ligand>
        <name>ATP</name>
        <dbReference type="ChEBI" id="CHEBI:30616"/>
    </ligand>
</feature>
<evidence type="ECO:0000256" key="9">
    <source>
        <dbReference type="ARBA" id="ARBA00023204"/>
    </source>
</evidence>
<reference evidence="17" key="1">
    <citation type="submission" date="2022-12" db="EMBL/GenBank/DDBJ databases">
        <authorList>
            <person name="Wang J."/>
        </authorList>
    </citation>
    <scope>NUCLEOTIDE SEQUENCE</scope>
    <source>
        <strain evidence="17">HY-42-06</strain>
    </source>
</reference>
<evidence type="ECO:0000313" key="17">
    <source>
        <dbReference type="EMBL" id="MCY6371393.1"/>
    </source>
</evidence>
<organism evidence="17 18">
    <name type="scientific">Clostridium ganghwense</name>
    <dbReference type="NCBI Taxonomy" id="312089"/>
    <lineage>
        <taxon>Bacteria</taxon>
        <taxon>Bacillati</taxon>
        <taxon>Bacillota</taxon>
        <taxon>Clostridia</taxon>
        <taxon>Eubacteriales</taxon>
        <taxon>Clostridiaceae</taxon>
        <taxon>Clostridium</taxon>
    </lineage>
</organism>
<dbReference type="Pfam" id="PF13361">
    <property type="entry name" value="UvrD_C"/>
    <property type="match status" value="1"/>
</dbReference>
<evidence type="ECO:0000256" key="1">
    <source>
        <dbReference type="ARBA" id="ARBA00022722"/>
    </source>
</evidence>
<dbReference type="InterPro" id="IPR014017">
    <property type="entry name" value="DNA_helicase_UvrD-like_C"/>
</dbReference>
<dbReference type="InterPro" id="IPR011604">
    <property type="entry name" value="PDDEXK-like_dom_sf"/>
</dbReference>
<evidence type="ECO:0000256" key="8">
    <source>
        <dbReference type="ARBA" id="ARBA00023125"/>
    </source>
</evidence>
<gene>
    <name evidence="13 17" type="primary">addA</name>
    <name evidence="17" type="ORF">OXH55_12155</name>
</gene>
<evidence type="ECO:0000256" key="3">
    <source>
        <dbReference type="ARBA" id="ARBA00022763"/>
    </source>
</evidence>
<dbReference type="HAMAP" id="MF_01451">
    <property type="entry name" value="AddA"/>
    <property type="match status" value="1"/>
</dbReference>
<evidence type="ECO:0000256" key="7">
    <source>
        <dbReference type="ARBA" id="ARBA00022840"/>
    </source>
</evidence>
<dbReference type="Gene3D" id="3.40.50.300">
    <property type="entry name" value="P-loop containing nucleotide triphosphate hydrolases"/>
    <property type="match status" value="4"/>
</dbReference>
<comment type="caution">
    <text evidence="17">The sequence shown here is derived from an EMBL/GenBank/DDBJ whole genome shotgun (WGS) entry which is preliminary data.</text>
</comment>
<keyword evidence="2 13" id="KW-0547">Nucleotide-binding</keyword>
<evidence type="ECO:0000259" key="16">
    <source>
        <dbReference type="PROSITE" id="PS51217"/>
    </source>
</evidence>
<dbReference type="Gene3D" id="3.90.320.10">
    <property type="match status" value="1"/>
</dbReference>
<keyword evidence="6 13" id="KW-0269">Exonuclease</keyword>
<dbReference type="Pfam" id="PF12705">
    <property type="entry name" value="PDDEXK_1"/>
    <property type="match status" value="1"/>
</dbReference>
<keyword evidence="4 13" id="KW-0378">Hydrolase</keyword>
<sequence length="1241" mass="144660">MGDVKWTTDQQAAIDTHGCNLLVAAAAGSGKTAVLVERIIKMITHPTKAIDIDKLLVVTFTNAAASEMKERIAKAISEELKKHPKSRQLQRQLTLLNKASITTMHSFCLEVIRNNFHHLDIDPSFRIGDETETILLKGETLEQMFEEAYEDDNCSIEFLKLMECYSNNKDDLVLQNIVLDLYRFAMSSPYPRELLNQMAEDFNVDKNYKFTESKWAKILMEDIRIELEGLYKAMNNALDIIRKTEGLDPYEETFLDDVRMIQDLLAACEKSWDNLFDEFEKVSFKRLKACKNCEDKDTQEKVKGIRNKAKKSINDDLKNKVVIYGSHETTLDLIELYPVMRKLSDLVIEFIDRYAQAKRERGIIDFNDFEHFCLQVLTEKNEDDHRIPSKTAFKLRDKYDEILVDEYQDSNEVQEAIVNAIAKKDEDNGKNNNVFMVGDVKQSIYRFRQAKPEIFLQKYNSYPLEEGETQRKITLFKNFRSRKEILDAVNFIFKQIMSVNVGELEYDEKEALNLGADYAECIDETVVVGGNIELHLLEKNKPTVEEGLNVEAEQEEIPSNIQMEARIVVKRINELVNPKDGEEFKIFDKNTKEYRKVEYKDIVILLRSTAKWAPVFMEELKENYIPSYADTGSGYFETLEIKTMLSLLQIIDNPRQDIPLIAVLRSPIASFTPEELIDIRLKDKEAEFYDALKMASEEDNSNIQKKCSSFLEKIKIWRDKSIHMPIDEFIWYLYTDTGYYGYVGAMAGGVQRQANLRILFQRARQYEQTSYKGLFNFINFINKLKVSSGDMGSAKILGENENVVRIMSIHKSKGLEFPVVILSALGKGFNMQDLNQKILFHGELGYGPDFVDINKRVTYQTVLKQALKKKIKMESLSEEMRILYVALTRAKEKLIMTGAVNSIEKCVQKWSYSVDNDEEKLPEYEMLKAKNYLDWICPVIMRHKDGEKLRETAGIEDYKLSNLVQDDSKWEINLYSRNEVIINEEEGNEELEGEELEKITEHSKYYEEIKRRLQWKYDYIEASKLPTLLTVTELKRMKDAELYEDYSQRRYTPKLVKKPAFLEKDKKLTGAEKGTAMHAVMQKIDYKKELTIQEIKVQIAEMVRKELITDEQGDSVDVVKILNFFNSNIGKRMLRAKKVYREIPFHMQLKVTDVYENLDEEKYNNEHIIIQGIIDCYFEEDDEVVLLDYKTDYIKDGDVEGIKEKYKEQLGYYKKAIEEITGKKVKEKYLYLFYNDSEAKI</sequence>
<dbReference type="PROSITE" id="PS51198">
    <property type="entry name" value="UVRD_HELICASE_ATP_BIND"/>
    <property type="match status" value="1"/>
</dbReference>
<dbReference type="InterPro" id="IPR011335">
    <property type="entry name" value="Restrct_endonuc-II-like"/>
</dbReference>
<keyword evidence="8 13" id="KW-0238">DNA-binding</keyword>
<keyword evidence="1 13" id="KW-0540">Nuclease</keyword>
<dbReference type="InterPro" id="IPR014016">
    <property type="entry name" value="UvrD-like_ATP-bd"/>
</dbReference>
<evidence type="ECO:0000256" key="11">
    <source>
        <dbReference type="ARBA" id="ARBA00034617"/>
    </source>
</evidence>
<dbReference type="EC" id="5.6.2.4" evidence="13"/>
<evidence type="ECO:0000259" key="15">
    <source>
        <dbReference type="PROSITE" id="PS51198"/>
    </source>
</evidence>
<dbReference type="Gene3D" id="1.10.486.10">
    <property type="entry name" value="PCRA, domain 4"/>
    <property type="match status" value="1"/>
</dbReference>
<dbReference type="InterPro" id="IPR027417">
    <property type="entry name" value="P-loop_NTPase"/>
</dbReference>
<dbReference type="InterPro" id="IPR014152">
    <property type="entry name" value="AddA"/>
</dbReference>
<dbReference type="NCBIfam" id="TIGR02785">
    <property type="entry name" value="addA_Gpos"/>
    <property type="match status" value="1"/>
</dbReference>
<dbReference type="EC" id="3.1.-.-" evidence="13"/>
<comment type="catalytic activity">
    <reaction evidence="11 13">
        <text>Couples ATP hydrolysis with the unwinding of duplex DNA by translocating in the 3'-5' direction.</text>
        <dbReference type="EC" id="5.6.2.4"/>
    </reaction>
</comment>
<protein>
    <recommendedName>
        <fullName evidence="13">ATP-dependent helicase/nuclease subunit A</fullName>
        <ecNumber evidence="13">3.1.-.-</ecNumber>
        <ecNumber evidence="13">5.6.2.4</ecNumber>
    </recommendedName>
    <alternativeName>
        <fullName evidence="13">ATP-dependent helicase/nuclease AddA</fullName>
    </alternativeName>
    <alternativeName>
        <fullName evidence="13">DNA 3'-5' helicase AddA</fullName>
    </alternativeName>
</protein>
<evidence type="ECO:0000256" key="10">
    <source>
        <dbReference type="ARBA" id="ARBA00023235"/>
    </source>
</evidence>
<name>A0ABT4CQQ7_9CLOT</name>
<evidence type="ECO:0000256" key="14">
    <source>
        <dbReference type="PROSITE-ProRule" id="PRU00560"/>
    </source>
</evidence>
<keyword evidence="18" id="KW-1185">Reference proteome</keyword>
<accession>A0ABT4CQQ7</accession>
<keyword evidence="7 13" id="KW-0067">ATP-binding</keyword>
<keyword evidence="3 13" id="KW-0227">DNA damage</keyword>
<feature type="domain" description="UvrD-like helicase ATP-binding" evidence="15">
    <location>
        <begin position="4"/>
        <end position="482"/>
    </location>
</feature>
<comment type="cofactor">
    <cofactor evidence="13">
        <name>Mg(2+)</name>
        <dbReference type="ChEBI" id="CHEBI:18420"/>
    </cofactor>
</comment>
<comment type="similarity">
    <text evidence="13">Belongs to the helicase family. AddA subfamily.</text>
</comment>
<dbReference type="RefSeq" id="WP_268050258.1">
    <property type="nucleotide sequence ID" value="NZ_JAPQES010000004.1"/>
</dbReference>
<dbReference type="GO" id="GO:0004386">
    <property type="term" value="F:helicase activity"/>
    <property type="evidence" value="ECO:0007669"/>
    <property type="project" value="UniProtKB-KW"/>
</dbReference>
<dbReference type="Pfam" id="PF00580">
    <property type="entry name" value="UvrD-helicase"/>
    <property type="match status" value="1"/>
</dbReference>
<keyword evidence="9 13" id="KW-0234">DNA repair</keyword>
<evidence type="ECO:0000313" key="18">
    <source>
        <dbReference type="Proteomes" id="UP001079657"/>
    </source>
</evidence>
<dbReference type="PANTHER" id="PTHR11070:SF48">
    <property type="entry name" value="ATP-DEPENDENT HELICASE_NUCLEASE SUBUNIT A"/>
    <property type="match status" value="1"/>
</dbReference>
<evidence type="ECO:0000256" key="4">
    <source>
        <dbReference type="ARBA" id="ARBA00022801"/>
    </source>
</evidence>
<dbReference type="PROSITE" id="PS51217">
    <property type="entry name" value="UVRD_HELICASE_CTER"/>
    <property type="match status" value="1"/>
</dbReference>
<evidence type="ECO:0000256" key="2">
    <source>
        <dbReference type="ARBA" id="ARBA00022741"/>
    </source>
</evidence>
<comment type="subunit">
    <text evidence="13">Heterodimer of AddA and AddB/RexB.</text>
</comment>
<dbReference type="SUPFAM" id="SSF52980">
    <property type="entry name" value="Restriction endonuclease-like"/>
    <property type="match status" value="1"/>
</dbReference>
<dbReference type="SUPFAM" id="SSF52540">
    <property type="entry name" value="P-loop containing nucleoside triphosphate hydrolases"/>
    <property type="match status" value="1"/>
</dbReference>
<evidence type="ECO:0000256" key="12">
    <source>
        <dbReference type="ARBA" id="ARBA00048988"/>
    </source>
</evidence>
<dbReference type="Gene3D" id="1.10.274.50">
    <property type="match status" value="1"/>
</dbReference>
<evidence type="ECO:0000256" key="13">
    <source>
        <dbReference type="HAMAP-Rule" id="MF_01451"/>
    </source>
</evidence>
<proteinExistence type="inferred from homology"/>
<feature type="domain" description="UvrD-like helicase C-terminal" evidence="16">
    <location>
        <begin position="524"/>
        <end position="814"/>
    </location>
</feature>
<keyword evidence="10 13" id="KW-0413">Isomerase</keyword>
<dbReference type="EMBL" id="JAPQES010000004">
    <property type="protein sequence ID" value="MCY6371393.1"/>
    <property type="molecule type" value="Genomic_DNA"/>
</dbReference>